<comment type="caution">
    <text evidence="1">The sequence shown here is derived from an EMBL/GenBank/DDBJ whole genome shotgun (WGS) entry which is preliminary data.</text>
</comment>
<reference evidence="1 2" key="1">
    <citation type="journal article" date="2019" name="Int. J. Syst. Evol. Microbiol.">
        <title>The Global Catalogue of Microorganisms (GCM) 10K type strain sequencing project: providing services to taxonomists for standard genome sequencing and annotation.</title>
        <authorList>
            <consortium name="The Broad Institute Genomics Platform"/>
            <consortium name="The Broad Institute Genome Sequencing Center for Infectious Disease"/>
            <person name="Wu L."/>
            <person name="Ma J."/>
        </authorList>
    </citation>
    <scope>NUCLEOTIDE SEQUENCE [LARGE SCALE GENOMIC DNA]</scope>
    <source>
        <strain evidence="1 2">JCM 13476</strain>
    </source>
</reference>
<protein>
    <submittedName>
        <fullName evidence="1">Uncharacterized protein</fullName>
    </submittedName>
</protein>
<proteinExistence type="predicted"/>
<evidence type="ECO:0000313" key="1">
    <source>
        <dbReference type="EMBL" id="GAA0394644.1"/>
    </source>
</evidence>
<sequence>MTDTFDIINKAVAEVMTPEFVKDKVATRVEKLVTEVIDDALRSYSDIGEIIKAAVEASLKVNDLNLPSYGALVTGMIEKQVKDHAGALINARLADDIRELLNIAPAEIKLSEIARNMIKARYGYTDDYGEVITVIVRHTEYDSAWLYLDEEEHLSESDKYNCRHQILLNKDGTISSATIDKRDLKDVHHIGRSWRLGDQIRAYYAAGTKIILDEDNVVTSVGDY</sequence>
<evidence type="ECO:0000313" key="2">
    <source>
        <dbReference type="Proteomes" id="UP001500791"/>
    </source>
</evidence>
<dbReference type="RefSeq" id="WP_167177562.1">
    <property type="nucleotide sequence ID" value="NZ_BAAAEJ010000007.1"/>
</dbReference>
<gene>
    <name evidence="1" type="ORF">GCM10009093_21520</name>
</gene>
<dbReference type="EMBL" id="BAAAEJ010000007">
    <property type="protein sequence ID" value="GAA0394644.1"/>
    <property type="molecule type" value="Genomic_DNA"/>
</dbReference>
<name>A0ABN0YGE8_9CAUL</name>
<accession>A0ABN0YGE8</accession>
<dbReference type="Proteomes" id="UP001500791">
    <property type="component" value="Unassembled WGS sequence"/>
</dbReference>
<organism evidence="1 2">
    <name type="scientific">Brevundimonas terrae</name>
    <dbReference type="NCBI Taxonomy" id="363631"/>
    <lineage>
        <taxon>Bacteria</taxon>
        <taxon>Pseudomonadati</taxon>
        <taxon>Pseudomonadota</taxon>
        <taxon>Alphaproteobacteria</taxon>
        <taxon>Caulobacterales</taxon>
        <taxon>Caulobacteraceae</taxon>
        <taxon>Brevundimonas</taxon>
    </lineage>
</organism>
<keyword evidence="2" id="KW-1185">Reference proteome</keyword>